<dbReference type="EC" id="2.4.1.21" evidence="7"/>
<comment type="catalytic activity">
    <reaction evidence="1 7">
        <text>[(1-&gt;4)-alpha-D-glucosyl](n) + ADP-alpha-D-glucose = [(1-&gt;4)-alpha-D-glucosyl](n+1) + ADP + H(+)</text>
        <dbReference type="Rhea" id="RHEA:18189"/>
        <dbReference type="Rhea" id="RHEA-COMP:9584"/>
        <dbReference type="Rhea" id="RHEA-COMP:9587"/>
        <dbReference type="ChEBI" id="CHEBI:15378"/>
        <dbReference type="ChEBI" id="CHEBI:15444"/>
        <dbReference type="ChEBI" id="CHEBI:57498"/>
        <dbReference type="ChEBI" id="CHEBI:456216"/>
        <dbReference type="EC" id="2.4.1.21"/>
    </reaction>
</comment>
<dbReference type="HAMAP" id="MF_00484">
    <property type="entry name" value="Glycogen_synth"/>
    <property type="match status" value="1"/>
</dbReference>
<dbReference type="InterPro" id="IPR011835">
    <property type="entry name" value="GS/SS"/>
</dbReference>
<comment type="function">
    <text evidence="2 7">Synthesizes alpha-1,4-glucan chains using ADP-glucose.</text>
</comment>
<evidence type="ECO:0000313" key="11">
    <source>
        <dbReference type="Proteomes" id="UP000642571"/>
    </source>
</evidence>
<keyword evidence="4 7" id="KW-0328">Glycosyltransferase</keyword>
<proteinExistence type="inferred from homology"/>
<keyword evidence="6 7" id="KW-0320">Glycogen biosynthesis</keyword>
<evidence type="ECO:0000259" key="9">
    <source>
        <dbReference type="Pfam" id="PF08323"/>
    </source>
</evidence>
<evidence type="ECO:0000256" key="7">
    <source>
        <dbReference type="HAMAP-Rule" id="MF_00484"/>
    </source>
</evidence>
<evidence type="ECO:0000256" key="2">
    <source>
        <dbReference type="ARBA" id="ARBA00002764"/>
    </source>
</evidence>
<comment type="similarity">
    <text evidence="3 7">Belongs to the glycosyltransferase 1 family. Bacterial/plant glycogen synthase subfamily.</text>
</comment>
<dbReference type="CDD" id="cd03791">
    <property type="entry name" value="GT5_Glycogen_synthase_DULL1-like"/>
    <property type="match status" value="1"/>
</dbReference>
<dbReference type="Pfam" id="PF08323">
    <property type="entry name" value="Glyco_transf_5"/>
    <property type="match status" value="1"/>
</dbReference>
<evidence type="ECO:0000313" key="10">
    <source>
        <dbReference type="EMBL" id="GGD19807.1"/>
    </source>
</evidence>
<feature type="binding site" evidence="7">
    <location>
        <position position="15"/>
    </location>
    <ligand>
        <name>ADP-alpha-D-glucose</name>
        <dbReference type="ChEBI" id="CHEBI:57498"/>
    </ligand>
</feature>
<feature type="domain" description="Starch synthase catalytic" evidence="9">
    <location>
        <begin position="2"/>
        <end position="235"/>
    </location>
</feature>
<reference evidence="11" key="1">
    <citation type="journal article" date="2019" name="Int. J. Syst. Evol. Microbiol.">
        <title>The Global Catalogue of Microorganisms (GCM) 10K type strain sequencing project: providing services to taxonomists for standard genome sequencing and annotation.</title>
        <authorList>
            <consortium name="The Broad Institute Genomics Platform"/>
            <consortium name="The Broad Institute Genome Sequencing Center for Infectious Disease"/>
            <person name="Wu L."/>
            <person name="Ma J."/>
        </authorList>
    </citation>
    <scope>NUCLEOTIDE SEQUENCE [LARGE SCALE GENOMIC DNA]</scope>
    <source>
        <strain evidence="11">CGMCC 1.15353</strain>
    </source>
</reference>
<feature type="domain" description="Glycosyl transferase family 1" evidence="8">
    <location>
        <begin position="288"/>
        <end position="432"/>
    </location>
</feature>
<dbReference type="Proteomes" id="UP000642571">
    <property type="component" value="Unassembled WGS sequence"/>
</dbReference>
<protein>
    <recommendedName>
        <fullName evidence="7">Glycogen synthase</fullName>
        <ecNumber evidence="7">2.4.1.21</ecNumber>
    </recommendedName>
    <alternativeName>
        <fullName evidence="7">Starch [bacterial glycogen] synthase</fullName>
    </alternativeName>
</protein>
<dbReference type="PANTHER" id="PTHR45825:SF11">
    <property type="entry name" value="ALPHA AMYLASE DOMAIN-CONTAINING PROTEIN"/>
    <property type="match status" value="1"/>
</dbReference>
<evidence type="ECO:0000256" key="4">
    <source>
        <dbReference type="ARBA" id="ARBA00022676"/>
    </source>
</evidence>
<dbReference type="Gene3D" id="3.40.50.2000">
    <property type="entry name" value="Glycogen Phosphorylase B"/>
    <property type="match status" value="2"/>
</dbReference>
<keyword evidence="5 7" id="KW-0808">Transferase</keyword>
<dbReference type="PANTHER" id="PTHR45825">
    <property type="entry name" value="GRANULE-BOUND STARCH SYNTHASE 1, CHLOROPLASTIC/AMYLOPLASTIC"/>
    <property type="match status" value="1"/>
</dbReference>
<evidence type="ECO:0000259" key="8">
    <source>
        <dbReference type="Pfam" id="PF00534"/>
    </source>
</evidence>
<evidence type="ECO:0000256" key="3">
    <source>
        <dbReference type="ARBA" id="ARBA00010281"/>
    </source>
</evidence>
<dbReference type="NCBIfam" id="TIGR02095">
    <property type="entry name" value="glgA"/>
    <property type="match status" value="1"/>
</dbReference>
<dbReference type="InterPro" id="IPR013534">
    <property type="entry name" value="Starch_synth_cat_dom"/>
</dbReference>
<dbReference type="RefSeq" id="WP_188655021.1">
    <property type="nucleotide sequence ID" value="NZ_BMIN01000014.1"/>
</dbReference>
<organism evidence="10 11">
    <name type="scientific">Pontibacillus salipaludis</name>
    <dbReference type="NCBI Taxonomy" id="1697394"/>
    <lineage>
        <taxon>Bacteria</taxon>
        <taxon>Bacillati</taxon>
        <taxon>Bacillota</taxon>
        <taxon>Bacilli</taxon>
        <taxon>Bacillales</taxon>
        <taxon>Bacillaceae</taxon>
        <taxon>Pontibacillus</taxon>
    </lineage>
</organism>
<accession>A0ABQ1QBE1</accession>
<sequence>MNVLHIASECVPFCKTYDLADVIGSLPKALQEQDVKISIILPLYKSIPSHFRAMMTTHTICSLRLGWREKVCYLKEAEFDGLRYYFIEQDEYYGYEEVYGDPQSFHEAERFAFFCKAVLEVLPKLRDKPDVLHAHDWQTAFIPYLLKEEYTHNPYYASIKTMFTIYQLNQQGVYPAGTFNNLLGLNEDICEYYGKVNLMKAALIHADLLTTASKTYADEILHPDHGEGLDGVLREQQCKLVGICNGVDLSVYDPYTDPSLVCHPPLKEWKSVNKRALQQHLSLAVREVPIVIMVSPVGYSAGSEIVSPVLEELLDEEVQVLIIGKESDNFEHRLKELQKVYKRKLFVHSEWDEELVRQAYASADLSLIPSQCEPGGERAAMAFQYEVVPVVRETGGLKDTVTSFNEFTGEGNGFTFAPYQAHDLLFTVRRAIHFYGDPLLWWRIVQNIKSEDYGWHEPSKSYVNLYKTLLSYTDQEVRL</sequence>
<dbReference type="EMBL" id="BMIN01000014">
    <property type="protein sequence ID" value="GGD19807.1"/>
    <property type="molecule type" value="Genomic_DNA"/>
</dbReference>
<evidence type="ECO:0000256" key="6">
    <source>
        <dbReference type="ARBA" id="ARBA00023056"/>
    </source>
</evidence>
<keyword evidence="11" id="KW-1185">Reference proteome</keyword>
<evidence type="ECO:0000256" key="1">
    <source>
        <dbReference type="ARBA" id="ARBA00001478"/>
    </source>
</evidence>
<gene>
    <name evidence="7 10" type="primary">glgA</name>
    <name evidence="10" type="ORF">GCM10011389_29350</name>
</gene>
<dbReference type="SUPFAM" id="SSF53756">
    <property type="entry name" value="UDP-Glycosyltransferase/glycogen phosphorylase"/>
    <property type="match status" value="1"/>
</dbReference>
<dbReference type="Pfam" id="PF00534">
    <property type="entry name" value="Glycos_transf_1"/>
    <property type="match status" value="1"/>
</dbReference>
<evidence type="ECO:0000256" key="5">
    <source>
        <dbReference type="ARBA" id="ARBA00022679"/>
    </source>
</evidence>
<name>A0ABQ1QBE1_9BACI</name>
<dbReference type="InterPro" id="IPR001296">
    <property type="entry name" value="Glyco_trans_1"/>
</dbReference>
<comment type="caution">
    <text evidence="10">The sequence shown here is derived from an EMBL/GenBank/DDBJ whole genome shotgun (WGS) entry which is preliminary data.</text>
</comment>
<comment type="pathway">
    <text evidence="7">Glycan biosynthesis; glycogen biosynthesis.</text>
</comment>